<gene>
    <name evidence="1" type="ORF">CURHAP_LOCUS23504</name>
</gene>
<dbReference type="PANTHER" id="PTHR47481:SF31">
    <property type="entry name" value="OS01G0873500 PROTEIN"/>
    <property type="match status" value="1"/>
</dbReference>
<evidence type="ECO:0000313" key="1">
    <source>
        <dbReference type="EMBL" id="CAB4274867.1"/>
    </source>
</evidence>
<protein>
    <recommendedName>
        <fullName evidence="3">Retrotransposon Copia-like N-terminal domain-containing protein</fullName>
    </recommendedName>
</protein>
<sequence>MVTASQLQLLQSPITALISSISTSVNVKLDDSNYLNWNFQMQLLLESNGIMGYVDGSIPCPSQHGSTSDESGIISSSPTDEYMVWKMHDRAIMQLITTTLSPIAMSCAIGSTSSKDLWIRLKEQFSTYLHRIKEARDYLSAAGVYFADEDIVILALNGLPAEYNTFRCVIRGRESVISLKDFRSQLLAEETIVEHSVNTPLMTAMVANTGSTYTKGPPFQPQSFSPHSCVFPYGTYASHSTLGVLGQSPGQQFGIPSAPMIQICQLCNSEGHTAPFCGASHEKTKCHICGRSNHTHLYTSYQALLSIPHSHLHSFGSATFYASHAHSAQFCISIIQFFRFFSDKATGRILYRGLCSNGLYPIHSLSTSNYRHLQAKAFLGQLVQSNLWHHRLGHPTNNVVL</sequence>
<reference evidence="1 2" key="1">
    <citation type="submission" date="2020-05" db="EMBL/GenBank/DDBJ databases">
        <authorList>
            <person name="Campoy J."/>
            <person name="Schneeberger K."/>
            <person name="Spophaly S."/>
        </authorList>
    </citation>
    <scope>NUCLEOTIDE SEQUENCE [LARGE SCALE GENOMIC DNA]</scope>
    <source>
        <strain evidence="1">PruArmRojPasFocal</strain>
    </source>
</reference>
<dbReference type="Pfam" id="PF14223">
    <property type="entry name" value="Retrotran_gag_2"/>
    <property type="match status" value="1"/>
</dbReference>
<dbReference type="EMBL" id="CAEKDK010000003">
    <property type="protein sequence ID" value="CAB4274867.1"/>
    <property type="molecule type" value="Genomic_DNA"/>
</dbReference>
<accession>A0A6J5UGP9</accession>
<evidence type="ECO:0000313" key="2">
    <source>
        <dbReference type="Proteomes" id="UP000507222"/>
    </source>
</evidence>
<dbReference type="AlphaFoldDB" id="A0A6J5UGP9"/>
<proteinExistence type="predicted"/>
<dbReference type="Proteomes" id="UP000507222">
    <property type="component" value="Unassembled WGS sequence"/>
</dbReference>
<dbReference type="PANTHER" id="PTHR47481">
    <property type="match status" value="1"/>
</dbReference>
<name>A0A6J5UGP9_PRUAR</name>
<evidence type="ECO:0008006" key="3">
    <source>
        <dbReference type="Google" id="ProtNLM"/>
    </source>
</evidence>
<organism evidence="1 2">
    <name type="scientific">Prunus armeniaca</name>
    <name type="common">Apricot</name>
    <name type="synonym">Armeniaca vulgaris</name>
    <dbReference type="NCBI Taxonomy" id="36596"/>
    <lineage>
        <taxon>Eukaryota</taxon>
        <taxon>Viridiplantae</taxon>
        <taxon>Streptophyta</taxon>
        <taxon>Embryophyta</taxon>
        <taxon>Tracheophyta</taxon>
        <taxon>Spermatophyta</taxon>
        <taxon>Magnoliopsida</taxon>
        <taxon>eudicotyledons</taxon>
        <taxon>Gunneridae</taxon>
        <taxon>Pentapetalae</taxon>
        <taxon>rosids</taxon>
        <taxon>fabids</taxon>
        <taxon>Rosales</taxon>
        <taxon>Rosaceae</taxon>
        <taxon>Amygdaloideae</taxon>
        <taxon>Amygdaleae</taxon>
        <taxon>Prunus</taxon>
    </lineage>
</organism>